<name>A0A1B0BPG9_9MUSC</name>
<protein>
    <submittedName>
        <fullName evidence="2">Uncharacterized protein</fullName>
    </submittedName>
</protein>
<keyword evidence="1" id="KW-0732">Signal</keyword>
<dbReference type="EnsemblMetazoa" id="GPPI036430-RA">
    <property type="protein sequence ID" value="GPPI036430-PA"/>
    <property type="gene ID" value="GPPI036430"/>
</dbReference>
<dbReference type="EMBL" id="JXJN01017948">
    <property type="status" value="NOT_ANNOTATED_CDS"/>
    <property type="molecule type" value="Genomic_DNA"/>
</dbReference>
<dbReference type="VEuPathDB" id="VectorBase:GPPI036430"/>
<keyword evidence="3" id="KW-1185">Reference proteome</keyword>
<dbReference type="InterPro" id="IPR006601">
    <property type="entry name" value="Uncharacterised_DM11_DROME"/>
</dbReference>
<dbReference type="Proteomes" id="UP000092460">
    <property type="component" value="Unassembled WGS sequence"/>
</dbReference>
<organism evidence="2 3">
    <name type="scientific">Glossina palpalis gambiensis</name>
    <dbReference type="NCBI Taxonomy" id="67801"/>
    <lineage>
        <taxon>Eukaryota</taxon>
        <taxon>Metazoa</taxon>
        <taxon>Ecdysozoa</taxon>
        <taxon>Arthropoda</taxon>
        <taxon>Hexapoda</taxon>
        <taxon>Insecta</taxon>
        <taxon>Pterygota</taxon>
        <taxon>Neoptera</taxon>
        <taxon>Endopterygota</taxon>
        <taxon>Diptera</taxon>
        <taxon>Brachycera</taxon>
        <taxon>Muscomorpha</taxon>
        <taxon>Hippoboscoidea</taxon>
        <taxon>Glossinidae</taxon>
        <taxon>Glossina</taxon>
    </lineage>
</organism>
<feature type="chain" id="PRO_5008405077" evidence="1">
    <location>
        <begin position="23"/>
        <end position="197"/>
    </location>
</feature>
<evidence type="ECO:0000313" key="3">
    <source>
        <dbReference type="Proteomes" id="UP000092460"/>
    </source>
</evidence>
<sequence>MKFLSTITVVIAVLLFVQRQSAERYRFIHDEPEIYRDCRHAPEMLGFKQMADMSDLEIIFNDEGLYVNGTATVVWDVKQTDRITVHSELEKFSRSSWQPTPFGMFVEDFCKEMTDPNPKIHNVWVRHIFPQDRQCFEKGTRYRHEPFAGVVEVEVKNYAFKGRYRAVENWRVYGEYGNLKPENSACLEVPGDFMKVK</sequence>
<dbReference type="AlphaFoldDB" id="A0A1B0BPG9"/>
<evidence type="ECO:0000313" key="2">
    <source>
        <dbReference type="EnsemblMetazoa" id="GPPI036430-PA"/>
    </source>
</evidence>
<dbReference type="SMART" id="SM00675">
    <property type="entry name" value="DM11"/>
    <property type="match status" value="1"/>
</dbReference>
<feature type="signal peptide" evidence="1">
    <location>
        <begin position="1"/>
        <end position="22"/>
    </location>
</feature>
<accession>A0A1B0BPG9</accession>
<proteinExistence type="predicted"/>
<reference evidence="3" key="1">
    <citation type="submission" date="2015-01" db="EMBL/GenBank/DDBJ databases">
        <authorList>
            <person name="Aksoy S."/>
            <person name="Warren W."/>
            <person name="Wilson R.K."/>
        </authorList>
    </citation>
    <scope>NUCLEOTIDE SEQUENCE [LARGE SCALE GENOMIC DNA]</scope>
    <source>
        <strain evidence="3">IAEA</strain>
    </source>
</reference>
<reference evidence="2" key="2">
    <citation type="submission" date="2020-05" db="UniProtKB">
        <authorList>
            <consortium name="EnsemblMetazoa"/>
        </authorList>
    </citation>
    <scope>IDENTIFICATION</scope>
    <source>
        <strain evidence="2">IAEA</strain>
    </source>
</reference>
<evidence type="ECO:0000256" key="1">
    <source>
        <dbReference type="SAM" id="SignalP"/>
    </source>
</evidence>